<evidence type="ECO:0000256" key="2">
    <source>
        <dbReference type="ARBA" id="ARBA00009263"/>
    </source>
</evidence>
<reference evidence="6" key="1">
    <citation type="journal article" date="2014" name="Front. Microbiol.">
        <title>High frequency of phylogenetically diverse reductive dehalogenase-homologous genes in deep subseafloor sedimentary metagenomes.</title>
        <authorList>
            <person name="Kawai M."/>
            <person name="Futagami T."/>
            <person name="Toyoda A."/>
            <person name="Takaki Y."/>
            <person name="Nishi S."/>
            <person name="Hori S."/>
            <person name="Arai W."/>
            <person name="Tsubouchi T."/>
            <person name="Morono Y."/>
            <person name="Uchiyama I."/>
            <person name="Ito T."/>
            <person name="Fujiyama A."/>
            <person name="Inagaki F."/>
            <person name="Takami H."/>
        </authorList>
    </citation>
    <scope>NUCLEOTIDE SEQUENCE</scope>
    <source>
        <strain evidence="6">Expedition CK06-06</strain>
    </source>
</reference>
<protein>
    <recommendedName>
        <fullName evidence="3">GDP-mannose 4,6-dehydratase</fullName>
        <ecNumber evidence="3">4.2.1.47</ecNumber>
    </recommendedName>
</protein>
<dbReference type="SUPFAM" id="SSF51735">
    <property type="entry name" value="NAD(P)-binding Rossmann-fold domains"/>
    <property type="match status" value="1"/>
</dbReference>
<dbReference type="AlphaFoldDB" id="X1UZF6"/>
<dbReference type="Gene3D" id="3.40.50.720">
    <property type="entry name" value="NAD(P)-binding Rossmann-like Domain"/>
    <property type="match status" value="1"/>
</dbReference>
<proteinExistence type="inferred from homology"/>
<dbReference type="InterPro" id="IPR006368">
    <property type="entry name" value="GDP_Man_deHydtase"/>
</dbReference>
<keyword evidence="4" id="KW-0456">Lyase</keyword>
<evidence type="ECO:0000313" key="6">
    <source>
        <dbReference type="EMBL" id="GAJ22839.1"/>
    </source>
</evidence>
<evidence type="ECO:0000259" key="5">
    <source>
        <dbReference type="Pfam" id="PF16363"/>
    </source>
</evidence>
<accession>X1UZF6</accession>
<feature type="domain" description="NAD(P)-binding" evidence="5">
    <location>
        <begin position="18"/>
        <end position="115"/>
    </location>
</feature>
<feature type="non-terminal residue" evidence="6">
    <location>
        <position position="1"/>
    </location>
</feature>
<dbReference type="PANTHER" id="PTHR43715">
    <property type="entry name" value="GDP-MANNOSE 4,6-DEHYDRATASE"/>
    <property type="match status" value="1"/>
</dbReference>
<comment type="cofactor">
    <cofactor evidence="1">
        <name>NADP(+)</name>
        <dbReference type="ChEBI" id="CHEBI:58349"/>
    </cofactor>
</comment>
<comment type="similarity">
    <text evidence="2">Belongs to the NAD(P)-dependent epimerase/dehydratase family. GDP-mannose 4,6-dehydratase subfamily.</text>
</comment>
<comment type="caution">
    <text evidence="6">The sequence shown here is derived from an EMBL/GenBank/DDBJ whole genome shotgun (WGS) entry which is preliminary data.</text>
</comment>
<dbReference type="InterPro" id="IPR016040">
    <property type="entry name" value="NAD(P)-bd_dom"/>
</dbReference>
<sequence>PVKNMNKNRGKLPTIKTSPIKFSNAYSSKCFGDIGENIADKKSPFMPSSPYALAKAASFWHVANYCEAYGLFTCCGTLFNHEFPLGPERFVTKKIVATAYRIAAGSRDKLHLGNISF</sequence>
<dbReference type="PANTHER" id="PTHR43715:SF1">
    <property type="entry name" value="GDP-MANNOSE 4,6 DEHYDRATASE"/>
    <property type="match status" value="1"/>
</dbReference>
<dbReference type="GO" id="GO:0042351">
    <property type="term" value="P:'de novo' GDP-L-fucose biosynthetic process"/>
    <property type="evidence" value="ECO:0007669"/>
    <property type="project" value="TreeGrafter"/>
</dbReference>
<dbReference type="Pfam" id="PF16363">
    <property type="entry name" value="GDP_Man_Dehyd"/>
    <property type="match status" value="1"/>
</dbReference>
<dbReference type="EC" id="4.2.1.47" evidence="3"/>
<evidence type="ECO:0000256" key="3">
    <source>
        <dbReference type="ARBA" id="ARBA00011989"/>
    </source>
</evidence>
<gene>
    <name evidence="6" type="ORF">S12H4_59012</name>
</gene>
<dbReference type="GO" id="GO:0008446">
    <property type="term" value="F:GDP-mannose 4,6-dehydratase activity"/>
    <property type="evidence" value="ECO:0007669"/>
    <property type="project" value="UniProtKB-EC"/>
</dbReference>
<evidence type="ECO:0000256" key="1">
    <source>
        <dbReference type="ARBA" id="ARBA00001937"/>
    </source>
</evidence>
<dbReference type="EMBL" id="BARW01038453">
    <property type="protein sequence ID" value="GAJ22839.1"/>
    <property type="molecule type" value="Genomic_DNA"/>
</dbReference>
<organism evidence="6">
    <name type="scientific">marine sediment metagenome</name>
    <dbReference type="NCBI Taxonomy" id="412755"/>
    <lineage>
        <taxon>unclassified sequences</taxon>
        <taxon>metagenomes</taxon>
        <taxon>ecological metagenomes</taxon>
    </lineage>
</organism>
<dbReference type="InterPro" id="IPR036291">
    <property type="entry name" value="NAD(P)-bd_dom_sf"/>
</dbReference>
<dbReference type="Gene3D" id="3.90.25.10">
    <property type="entry name" value="UDP-galactose 4-epimerase, domain 1"/>
    <property type="match status" value="1"/>
</dbReference>
<evidence type="ECO:0000256" key="4">
    <source>
        <dbReference type="ARBA" id="ARBA00023239"/>
    </source>
</evidence>
<name>X1UZF6_9ZZZZ</name>